<dbReference type="EMBL" id="BT085571">
    <property type="protein sequence ID" value="ACR35924.1"/>
    <property type="molecule type" value="mRNA"/>
</dbReference>
<proteinExistence type="evidence at transcript level"/>
<evidence type="ECO:0000313" key="1">
    <source>
        <dbReference type="EMBL" id="ACR35924.1"/>
    </source>
</evidence>
<reference evidence="1" key="1">
    <citation type="journal article" date="2009" name="PLoS Genet.">
        <title>Sequencing, mapping, and analysis of 27,455 maize full-length cDNAs.</title>
        <authorList>
            <person name="Soderlund C."/>
            <person name="Descour A."/>
            <person name="Kudrna D."/>
            <person name="Bomhoff M."/>
            <person name="Boyd L."/>
            <person name="Currie J."/>
            <person name="Angelova A."/>
            <person name="Collura K."/>
            <person name="Wissotski M."/>
            <person name="Ashley E."/>
            <person name="Morrow D."/>
            <person name="Fernandes J."/>
            <person name="Walbot V."/>
            <person name="Yu Y."/>
        </authorList>
    </citation>
    <scope>NUCLEOTIDE SEQUENCE</scope>
    <source>
        <strain evidence="1">B73</strain>
    </source>
</reference>
<reference evidence="1" key="2">
    <citation type="submission" date="2012-06" db="EMBL/GenBank/DDBJ databases">
        <authorList>
            <person name="Yu Y."/>
            <person name="Currie J."/>
            <person name="Lomeli R."/>
            <person name="Angelova A."/>
            <person name="Collura K."/>
            <person name="Wissotski M."/>
            <person name="Campos D."/>
            <person name="Kudrna D."/>
            <person name="Golser W."/>
            <person name="Ashely E."/>
            <person name="Descour A."/>
            <person name="Fernandes J."/>
            <person name="Soderlund C."/>
            <person name="Walbot V."/>
        </authorList>
    </citation>
    <scope>NUCLEOTIDE SEQUENCE</scope>
    <source>
        <strain evidence="1">B73</strain>
    </source>
</reference>
<name>C4J424_MAIZE</name>
<organism evidence="1">
    <name type="scientific">Zea mays</name>
    <name type="common">Maize</name>
    <dbReference type="NCBI Taxonomy" id="4577"/>
    <lineage>
        <taxon>Eukaryota</taxon>
        <taxon>Viridiplantae</taxon>
        <taxon>Streptophyta</taxon>
        <taxon>Embryophyta</taxon>
        <taxon>Tracheophyta</taxon>
        <taxon>Spermatophyta</taxon>
        <taxon>Magnoliopsida</taxon>
        <taxon>Liliopsida</taxon>
        <taxon>Poales</taxon>
        <taxon>Poaceae</taxon>
        <taxon>PACMAD clade</taxon>
        <taxon>Panicoideae</taxon>
        <taxon>Andropogonodae</taxon>
        <taxon>Andropogoneae</taxon>
        <taxon>Tripsacinae</taxon>
        <taxon>Zea</taxon>
    </lineage>
</organism>
<protein>
    <submittedName>
        <fullName evidence="1">Uncharacterized protein</fullName>
    </submittedName>
</protein>
<dbReference type="AlphaFoldDB" id="C4J424"/>
<sequence>MPSTEQRSCTELTDSRILESLVLFSFCRACSSERYSFNLLTERSSALTWGVSNCSPICRSPAISSRSI</sequence>
<accession>C4J424</accession>